<organism evidence="5 6">
    <name type="scientific">Heliocybe sulcata</name>
    <dbReference type="NCBI Taxonomy" id="5364"/>
    <lineage>
        <taxon>Eukaryota</taxon>
        <taxon>Fungi</taxon>
        <taxon>Dikarya</taxon>
        <taxon>Basidiomycota</taxon>
        <taxon>Agaricomycotina</taxon>
        <taxon>Agaricomycetes</taxon>
        <taxon>Gloeophyllales</taxon>
        <taxon>Gloeophyllaceae</taxon>
        <taxon>Heliocybe</taxon>
    </lineage>
</organism>
<dbReference type="STRING" id="5364.A0A5C3MPZ9"/>
<sequence length="1189" mass="132333">MSTTLPLFWHLSSNSKKERVEASVKLVDALEQFQAQFVPKPSPETTEDEEDQSDEEAEDTLDTLNAQDVSYSIRRLVRGLASPRESSRLGFAVALTELLSRINTITCSQLVSLIMDCSKTQGSMSGQEERDMLFARLFGLTAVIKSGLIVRSAPLPSSSTVAATLTSYLEVVKQLIALGEKKSWLRESTWWTLELALDVLIQSEVEWKEEGVGKTMEVIYEDEKTWSPEKIAVTVMLQERYPQRDWRKYLAPTFKNPRILNTANLATLAKLLKESTSEDDEETGVKAAAAGAWKPQVHYVWDIILDALLPSTSSSPNKQPQGSLQEFFRVVVDDSLFAATSSAERKYWGFQIFLKALSRVSASDMPMLFTKNFMRCWINHLSKPDRYLHKVAKQVATEMQTIVSKDSTMGFTLIVQLTGVNGSRQFDKLTRTKTVEGILASMDAEGIKAYIDHLLEQVDEEVTERTDIQALNARRSWIIDQLAALVRNGAIPKQDDWISAVLEWLTVHGLFEVKKKADKSPFRAVRSVPKPPLSDELREACRARLLSCLADLVGSSTHKKTDSAKAVSDGHTWVAKTLDVIGALEKDKKHVSMFVDLDEDEKNLRSRASEIVASLESAPEEQRDLAQGAKTLVQSTLVYQLCQIEEGRDHAEALEACLEAASRLLETKSKKDKKRKKSESAAADEEGPIPVDVFVDTIIGFLEEPSSYMRAVANLCFGMFATSVRESTVDLILAQLERRDPSELLEDGEEDERMSAEEGEDDSAEDDEKSNDEEGEPEDDEDEDAEEPDAEFRKKIEAALQASGAKALEGDDVESSEEELMDDDQMMAIDEQLAAVFKSRTAEAKKGKDVNAQREATHFKNRVLDLVDIMVKTNPTGPLITRLVMPLLELISGCSKDEKHLSDKAGGILRSRIGKLKEVSPQIDIAETSKLLEELHTQARRARSADILASFSQCSVYLSRVLLQHGGEERVLAAYRESLMDYVARKTSSLNAQFFQDFIRHFPSSAWLLRNDLLEVTGKAVNVYRQCQAYLLLQGLLTQLTDLESRSSELVDFMPSLRQNLLKILSDACDNTATLSSAQVKDVLKLALTAARQTARVVQPPNSVAKIWEPRSWEDLQEKLKESQRFKSSSGLHAMCKQMVELASGPASAAKAVGNKRKHRGPGNDGEAAEGGPSPAKKKRVKTKGVKSQ</sequence>
<name>A0A5C3MPZ9_9AGAM</name>
<dbReference type="GO" id="GO:0000182">
    <property type="term" value="F:rDNA binding"/>
    <property type="evidence" value="ECO:0007669"/>
    <property type="project" value="TreeGrafter"/>
</dbReference>
<dbReference type="EMBL" id="ML213530">
    <property type="protein sequence ID" value="TFK46446.1"/>
    <property type="molecule type" value="Genomic_DNA"/>
</dbReference>
<evidence type="ECO:0000256" key="3">
    <source>
        <dbReference type="ARBA" id="ARBA00023242"/>
    </source>
</evidence>
<dbReference type="Proteomes" id="UP000305948">
    <property type="component" value="Unassembled WGS sequence"/>
</dbReference>
<dbReference type="PANTHER" id="PTHR13213:SF2">
    <property type="entry name" value="MYB-BINDING PROTEIN 1A"/>
    <property type="match status" value="1"/>
</dbReference>
<feature type="region of interest" description="Disordered" evidence="4">
    <location>
        <begin position="1145"/>
        <end position="1189"/>
    </location>
</feature>
<evidence type="ECO:0000256" key="1">
    <source>
        <dbReference type="ARBA" id="ARBA00004123"/>
    </source>
</evidence>
<gene>
    <name evidence="5" type="ORF">OE88DRAFT_1667862</name>
</gene>
<dbReference type="InterPro" id="IPR007015">
    <property type="entry name" value="DNA_pol_V/MYBBP1A"/>
</dbReference>
<reference evidence="5 6" key="1">
    <citation type="journal article" date="2019" name="Nat. Ecol. Evol.">
        <title>Megaphylogeny resolves global patterns of mushroom evolution.</title>
        <authorList>
            <person name="Varga T."/>
            <person name="Krizsan K."/>
            <person name="Foldi C."/>
            <person name="Dima B."/>
            <person name="Sanchez-Garcia M."/>
            <person name="Sanchez-Ramirez S."/>
            <person name="Szollosi G.J."/>
            <person name="Szarkandi J.G."/>
            <person name="Papp V."/>
            <person name="Albert L."/>
            <person name="Andreopoulos W."/>
            <person name="Angelini C."/>
            <person name="Antonin V."/>
            <person name="Barry K.W."/>
            <person name="Bougher N.L."/>
            <person name="Buchanan P."/>
            <person name="Buyck B."/>
            <person name="Bense V."/>
            <person name="Catcheside P."/>
            <person name="Chovatia M."/>
            <person name="Cooper J."/>
            <person name="Damon W."/>
            <person name="Desjardin D."/>
            <person name="Finy P."/>
            <person name="Geml J."/>
            <person name="Haridas S."/>
            <person name="Hughes K."/>
            <person name="Justo A."/>
            <person name="Karasinski D."/>
            <person name="Kautmanova I."/>
            <person name="Kiss B."/>
            <person name="Kocsube S."/>
            <person name="Kotiranta H."/>
            <person name="LaButti K.M."/>
            <person name="Lechner B.E."/>
            <person name="Liimatainen K."/>
            <person name="Lipzen A."/>
            <person name="Lukacs Z."/>
            <person name="Mihaltcheva S."/>
            <person name="Morgado L.N."/>
            <person name="Niskanen T."/>
            <person name="Noordeloos M.E."/>
            <person name="Ohm R.A."/>
            <person name="Ortiz-Santana B."/>
            <person name="Ovrebo C."/>
            <person name="Racz N."/>
            <person name="Riley R."/>
            <person name="Savchenko A."/>
            <person name="Shiryaev A."/>
            <person name="Soop K."/>
            <person name="Spirin V."/>
            <person name="Szebenyi C."/>
            <person name="Tomsovsky M."/>
            <person name="Tulloss R.E."/>
            <person name="Uehling J."/>
            <person name="Grigoriev I.V."/>
            <person name="Vagvolgyi C."/>
            <person name="Papp T."/>
            <person name="Martin F.M."/>
            <person name="Miettinen O."/>
            <person name="Hibbett D.S."/>
            <person name="Nagy L.G."/>
        </authorList>
    </citation>
    <scope>NUCLEOTIDE SEQUENCE [LARGE SCALE GENOMIC DNA]</scope>
    <source>
        <strain evidence="5 6">OMC1185</strain>
    </source>
</reference>
<comment type="subcellular location">
    <subcellularLocation>
        <location evidence="1">Nucleus</location>
    </subcellularLocation>
</comment>
<feature type="compositionally biased region" description="Basic residues" evidence="4">
    <location>
        <begin position="1176"/>
        <end position="1189"/>
    </location>
</feature>
<feature type="compositionally biased region" description="Acidic residues" evidence="4">
    <location>
        <begin position="45"/>
        <end position="61"/>
    </location>
</feature>
<dbReference type="GO" id="GO:0005730">
    <property type="term" value="C:nucleolus"/>
    <property type="evidence" value="ECO:0007669"/>
    <property type="project" value="InterPro"/>
</dbReference>
<dbReference type="OrthoDB" id="342531at2759"/>
<accession>A0A5C3MPZ9</accession>
<feature type="compositionally biased region" description="Acidic residues" evidence="4">
    <location>
        <begin position="743"/>
        <end position="789"/>
    </location>
</feature>
<evidence type="ECO:0000256" key="4">
    <source>
        <dbReference type="SAM" id="MobiDB-lite"/>
    </source>
</evidence>
<comment type="similarity">
    <text evidence="2">Belongs to the MYBBP1A family.</text>
</comment>
<evidence type="ECO:0008006" key="7">
    <source>
        <dbReference type="Google" id="ProtNLM"/>
    </source>
</evidence>
<dbReference type="SUPFAM" id="SSF48371">
    <property type="entry name" value="ARM repeat"/>
    <property type="match status" value="1"/>
</dbReference>
<dbReference type="PANTHER" id="PTHR13213">
    <property type="entry name" value="MYB-BINDING PROTEIN 1A FAMILY MEMBER"/>
    <property type="match status" value="1"/>
</dbReference>
<evidence type="ECO:0000313" key="5">
    <source>
        <dbReference type="EMBL" id="TFK46446.1"/>
    </source>
</evidence>
<proteinExistence type="inferred from homology"/>
<dbReference type="Pfam" id="PF04931">
    <property type="entry name" value="DNA_pol_phi"/>
    <property type="match status" value="1"/>
</dbReference>
<feature type="region of interest" description="Disordered" evidence="4">
    <location>
        <begin position="37"/>
        <end position="61"/>
    </location>
</feature>
<keyword evidence="3" id="KW-0539">Nucleus</keyword>
<dbReference type="AlphaFoldDB" id="A0A5C3MPZ9"/>
<dbReference type="InterPro" id="IPR016024">
    <property type="entry name" value="ARM-type_fold"/>
</dbReference>
<protein>
    <recommendedName>
        <fullName evidence="7">DNA polymerase phi-domain-containing protein</fullName>
    </recommendedName>
</protein>
<evidence type="ECO:0000256" key="2">
    <source>
        <dbReference type="ARBA" id="ARBA00006809"/>
    </source>
</evidence>
<evidence type="ECO:0000313" key="6">
    <source>
        <dbReference type="Proteomes" id="UP000305948"/>
    </source>
</evidence>
<keyword evidence="6" id="KW-1185">Reference proteome</keyword>
<dbReference type="GO" id="GO:0006355">
    <property type="term" value="P:regulation of DNA-templated transcription"/>
    <property type="evidence" value="ECO:0007669"/>
    <property type="project" value="InterPro"/>
</dbReference>
<feature type="region of interest" description="Disordered" evidence="4">
    <location>
        <begin position="741"/>
        <end position="790"/>
    </location>
</feature>